<evidence type="ECO:0000256" key="1">
    <source>
        <dbReference type="ARBA" id="ARBA00012493"/>
    </source>
</evidence>
<reference evidence="3" key="1">
    <citation type="journal article" date="2014" name="PLoS ONE">
        <title>Transcriptome-Based Identification of ABC Transporters in the Western Tarnished Plant Bug Lygus hesperus.</title>
        <authorList>
            <person name="Hull J.J."/>
            <person name="Chaney K."/>
            <person name="Geib S.M."/>
            <person name="Fabrick J.A."/>
            <person name="Brent C.S."/>
            <person name="Walsh D."/>
            <person name="Lavine L.C."/>
        </authorList>
    </citation>
    <scope>NUCLEOTIDE SEQUENCE</scope>
</reference>
<dbReference type="InterPro" id="IPR050951">
    <property type="entry name" value="Retrovirus_Pol_polyprotein"/>
</dbReference>
<reference evidence="3" key="2">
    <citation type="submission" date="2014-07" db="EMBL/GenBank/DDBJ databases">
        <authorList>
            <person name="Hull J."/>
        </authorList>
    </citation>
    <scope>NUCLEOTIDE SEQUENCE</scope>
</reference>
<dbReference type="Gene3D" id="1.10.340.70">
    <property type="match status" value="1"/>
</dbReference>
<dbReference type="InterPro" id="IPR001584">
    <property type="entry name" value="Integrase_cat-core"/>
</dbReference>
<dbReference type="GO" id="GO:0003676">
    <property type="term" value="F:nucleic acid binding"/>
    <property type="evidence" value="ECO:0007669"/>
    <property type="project" value="InterPro"/>
</dbReference>
<organism evidence="3">
    <name type="scientific">Lygus hesperus</name>
    <name type="common">Western plant bug</name>
    <dbReference type="NCBI Taxonomy" id="30085"/>
    <lineage>
        <taxon>Eukaryota</taxon>
        <taxon>Metazoa</taxon>
        <taxon>Ecdysozoa</taxon>
        <taxon>Arthropoda</taxon>
        <taxon>Hexapoda</taxon>
        <taxon>Insecta</taxon>
        <taxon>Pterygota</taxon>
        <taxon>Neoptera</taxon>
        <taxon>Paraneoptera</taxon>
        <taxon>Hemiptera</taxon>
        <taxon>Heteroptera</taxon>
        <taxon>Panheteroptera</taxon>
        <taxon>Cimicomorpha</taxon>
        <taxon>Miridae</taxon>
        <taxon>Mirini</taxon>
        <taxon>Lygus</taxon>
    </lineage>
</organism>
<evidence type="ECO:0000259" key="2">
    <source>
        <dbReference type="PROSITE" id="PS50994"/>
    </source>
</evidence>
<dbReference type="EC" id="2.7.7.49" evidence="1"/>
<dbReference type="EMBL" id="GBHO01007859">
    <property type="protein sequence ID" value="JAG35745.1"/>
    <property type="molecule type" value="Transcribed_RNA"/>
</dbReference>
<protein>
    <recommendedName>
        <fullName evidence="1">RNA-directed DNA polymerase</fullName>
        <ecNumber evidence="1">2.7.7.49</ecNumber>
    </recommendedName>
</protein>
<dbReference type="SUPFAM" id="SSF53098">
    <property type="entry name" value="Ribonuclease H-like"/>
    <property type="match status" value="1"/>
</dbReference>
<feature type="non-terminal residue" evidence="3">
    <location>
        <position position="293"/>
    </location>
</feature>
<dbReference type="AlphaFoldDB" id="A0A0A9Z1R2"/>
<dbReference type="PANTHER" id="PTHR37984">
    <property type="entry name" value="PROTEIN CBG26694"/>
    <property type="match status" value="1"/>
</dbReference>
<dbReference type="InterPro" id="IPR036397">
    <property type="entry name" value="RNaseH_sf"/>
</dbReference>
<dbReference type="Pfam" id="PF00665">
    <property type="entry name" value="rve"/>
    <property type="match status" value="1"/>
</dbReference>
<sequence>QYSTDIKHVTGVNNSPADALSRIEAVLKCSIKPADMASAQDNDQQLQDLLESTTSNLRLQRLQVDNCTLYCDTSSGKIRPYVPADLRFGVFQHFHSISHPGGRATARIIADRFVWPFMQRDIKLWVRQCHPCQSSKVNRHEKTPLTAFLKPDDRFAHVHIDVVGPLPTSHGQSYMLTCVDRFTRWIEAIPMADQTAITIAHAFFDNWIARFGSPLYLVSDRGRSFQSSLFRDVATLLGIELRFTTSYHPQCNGLVERSHRSIKAALMSRLGDSRERWYEELPIVLLGLRSVFK</sequence>
<feature type="non-terminal residue" evidence="3">
    <location>
        <position position="1"/>
    </location>
</feature>
<dbReference type="GO" id="GO:0003964">
    <property type="term" value="F:RNA-directed DNA polymerase activity"/>
    <property type="evidence" value="ECO:0007669"/>
    <property type="project" value="UniProtKB-EC"/>
</dbReference>
<dbReference type="FunFam" id="3.30.420.10:FF:000032">
    <property type="entry name" value="Retrovirus-related Pol polyprotein from transposon 297-like Protein"/>
    <property type="match status" value="1"/>
</dbReference>
<feature type="domain" description="Integrase catalytic" evidence="2">
    <location>
        <begin position="147"/>
        <end position="293"/>
    </location>
</feature>
<proteinExistence type="predicted"/>
<name>A0A0A9Z1R2_LYGHE</name>
<dbReference type="Gene3D" id="3.30.420.10">
    <property type="entry name" value="Ribonuclease H-like superfamily/Ribonuclease H"/>
    <property type="match status" value="1"/>
</dbReference>
<accession>A0A0A9Z1R2</accession>
<dbReference type="PROSITE" id="PS50994">
    <property type="entry name" value="INTEGRASE"/>
    <property type="match status" value="1"/>
</dbReference>
<evidence type="ECO:0000313" key="3">
    <source>
        <dbReference type="EMBL" id="JAG35745.1"/>
    </source>
</evidence>
<dbReference type="PANTHER" id="PTHR37984:SF5">
    <property type="entry name" value="PROTEIN NYNRIN-LIKE"/>
    <property type="match status" value="1"/>
</dbReference>
<gene>
    <name evidence="3" type="primary">pol_514</name>
    <name evidence="3" type="ORF">CM83_9630</name>
</gene>
<dbReference type="GO" id="GO:0015074">
    <property type="term" value="P:DNA integration"/>
    <property type="evidence" value="ECO:0007669"/>
    <property type="project" value="InterPro"/>
</dbReference>
<dbReference type="Pfam" id="PF17921">
    <property type="entry name" value="Integrase_H2C2"/>
    <property type="match status" value="1"/>
</dbReference>
<dbReference type="InterPro" id="IPR012337">
    <property type="entry name" value="RNaseH-like_sf"/>
</dbReference>
<dbReference type="InterPro" id="IPR041588">
    <property type="entry name" value="Integrase_H2C2"/>
</dbReference>